<dbReference type="SUPFAM" id="SSF48403">
    <property type="entry name" value="Ankyrin repeat"/>
    <property type="match status" value="1"/>
</dbReference>
<dbReference type="Pfam" id="PF13637">
    <property type="entry name" value="Ank_4"/>
    <property type="match status" value="1"/>
</dbReference>
<dbReference type="PROSITE" id="PS50297">
    <property type="entry name" value="ANK_REP_REGION"/>
    <property type="match status" value="1"/>
</dbReference>
<feature type="repeat" description="ANK" evidence="3">
    <location>
        <begin position="96"/>
        <end position="128"/>
    </location>
</feature>
<accession>A0A7S3WJ99</accession>
<evidence type="ECO:0000313" key="4">
    <source>
        <dbReference type="EMBL" id="CAE0561143.1"/>
    </source>
</evidence>
<name>A0A7S3WJ99_EMIHU</name>
<gene>
    <name evidence="4" type="ORF">EHUX00137_LOCUS24615</name>
</gene>
<protein>
    <recommendedName>
        <fullName evidence="5">ANK_REP_REGION domain-containing protein</fullName>
    </recommendedName>
</protein>
<dbReference type="InterPro" id="IPR002110">
    <property type="entry name" value="Ankyrin_rpt"/>
</dbReference>
<dbReference type="PANTHER" id="PTHR24201">
    <property type="entry name" value="ANK_REP_REGION DOMAIN-CONTAINING PROTEIN"/>
    <property type="match status" value="1"/>
</dbReference>
<dbReference type="SMART" id="SM00248">
    <property type="entry name" value="ANK"/>
    <property type="match status" value="2"/>
</dbReference>
<proteinExistence type="predicted"/>
<reference evidence="4" key="1">
    <citation type="submission" date="2021-01" db="EMBL/GenBank/DDBJ databases">
        <authorList>
            <person name="Corre E."/>
            <person name="Pelletier E."/>
            <person name="Niang G."/>
            <person name="Scheremetjew M."/>
            <person name="Finn R."/>
            <person name="Kale V."/>
            <person name="Holt S."/>
            <person name="Cochrane G."/>
            <person name="Meng A."/>
            <person name="Brown T."/>
            <person name="Cohen L."/>
        </authorList>
    </citation>
    <scope>NUCLEOTIDE SEQUENCE</scope>
    <source>
        <strain evidence="4">379</strain>
    </source>
</reference>
<organism evidence="4">
    <name type="scientific">Emiliania huxleyi</name>
    <name type="common">Coccolithophore</name>
    <name type="synonym">Pontosphaera huxleyi</name>
    <dbReference type="NCBI Taxonomy" id="2903"/>
    <lineage>
        <taxon>Eukaryota</taxon>
        <taxon>Haptista</taxon>
        <taxon>Haptophyta</taxon>
        <taxon>Prymnesiophyceae</taxon>
        <taxon>Isochrysidales</taxon>
        <taxon>Noelaerhabdaceae</taxon>
        <taxon>Emiliania</taxon>
    </lineage>
</organism>
<evidence type="ECO:0000256" key="3">
    <source>
        <dbReference type="PROSITE-ProRule" id="PRU00023"/>
    </source>
</evidence>
<sequence>MAGRRGDAFAALPPRAAAANYVARLSAEQRLEALPKAAGSSDTALLRALCSAGVSLDTADEYGLTPLHVAAWRGAAASVRRLAALGANPLPARAHGGTTPATAAAANGHATALDALASIGADLDSDGSERGVTPLLHILRRAAPAALQAAATSGEGDAALRTAWRPARALQTAVPLPTVCGAGLRVLISSREGHAGAGSVVIDGAVPEPLLEKLDALFASLPLAPRYKCTQGLNDRAYFCDAEGWVSAALAGAVASAAAAAALSASTLAASLAASASPARNAGRALERSQRHVYGPTPAGSSTAAANAAVRAWARATISSPAAAARRAICSPAAAILFARSLAEG</sequence>
<dbReference type="AlphaFoldDB" id="A0A7S3WJ99"/>
<evidence type="ECO:0008006" key="5">
    <source>
        <dbReference type="Google" id="ProtNLM"/>
    </source>
</evidence>
<evidence type="ECO:0000256" key="1">
    <source>
        <dbReference type="ARBA" id="ARBA00022737"/>
    </source>
</evidence>
<dbReference type="InterPro" id="IPR050776">
    <property type="entry name" value="Ank_Repeat/CDKN_Inhibitor"/>
</dbReference>
<evidence type="ECO:0000256" key="2">
    <source>
        <dbReference type="ARBA" id="ARBA00023043"/>
    </source>
</evidence>
<feature type="repeat" description="ANK" evidence="3">
    <location>
        <begin position="62"/>
        <end position="88"/>
    </location>
</feature>
<keyword evidence="1" id="KW-0677">Repeat</keyword>
<dbReference type="Gene3D" id="1.25.40.20">
    <property type="entry name" value="Ankyrin repeat-containing domain"/>
    <property type="match status" value="1"/>
</dbReference>
<dbReference type="EMBL" id="HBIR01031731">
    <property type="protein sequence ID" value="CAE0561143.1"/>
    <property type="molecule type" value="Transcribed_RNA"/>
</dbReference>
<keyword evidence="2 3" id="KW-0040">ANK repeat</keyword>
<dbReference type="PANTHER" id="PTHR24201:SF15">
    <property type="entry name" value="ANKYRIN REPEAT DOMAIN-CONTAINING PROTEIN 66"/>
    <property type="match status" value="1"/>
</dbReference>
<dbReference type="PROSITE" id="PS50088">
    <property type="entry name" value="ANK_REPEAT"/>
    <property type="match status" value="2"/>
</dbReference>
<dbReference type="InterPro" id="IPR036770">
    <property type="entry name" value="Ankyrin_rpt-contain_sf"/>
</dbReference>